<evidence type="ECO:0000256" key="1">
    <source>
        <dbReference type="ARBA" id="ARBA00001974"/>
    </source>
</evidence>
<keyword evidence="7" id="KW-1185">Reference proteome</keyword>
<dbReference type="PANTHER" id="PTHR11806:SF0">
    <property type="entry name" value="PROTEIN MTO1 HOMOLOG, MITOCHONDRIAL"/>
    <property type="match status" value="1"/>
</dbReference>
<dbReference type="FunFam" id="1.10.150.570:FF:000001">
    <property type="entry name" value="tRNA uridine 5-carboxymethylaminomethyl modification enzyme MnmG"/>
    <property type="match status" value="1"/>
</dbReference>
<dbReference type="GO" id="GO:0050660">
    <property type="term" value="F:flavin adenine dinucleotide binding"/>
    <property type="evidence" value="ECO:0007669"/>
    <property type="project" value="InterPro"/>
</dbReference>
<dbReference type="Pfam" id="PF13932">
    <property type="entry name" value="SAM_GIDA_C"/>
    <property type="match status" value="1"/>
</dbReference>
<evidence type="ECO:0000256" key="2">
    <source>
        <dbReference type="ARBA" id="ARBA00007653"/>
    </source>
</evidence>
<dbReference type="InterPro" id="IPR026904">
    <property type="entry name" value="MnmG_C"/>
</dbReference>
<dbReference type="GO" id="GO:0005739">
    <property type="term" value="C:mitochondrion"/>
    <property type="evidence" value="ECO:0007669"/>
    <property type="project" value="GOC"/>
</dbReference>
<dbReference type="PROSITE" id="PS01280">
    <property type="entry name" value="GIDA_1"/>
    <property type="match status" value="1"/>
</dbReference>
<dbReference type="GO" id="GO:0070899">
    <property type="term" value="P:mitochondrial tRNA wobble uridine modification"/>
    <property type="evidence" value="ECO:0007669"/>
    <property type="project" value="UniProtKB-ARBA"/>
</dbReference>
<dbReference type="GO" id="GO:0030488">
    <property type="term" value="P:tRNA methylation"/>
    <property type="evidence" value="ECO:0007669"/>
    <property type="project" value="TreeGrafter"/>
</dbReference>
<dbReference type="InterPro" id="IPR002218">
    <property type="entry name" value="MnmG-rel"/>
</dbReference>
<dbReference type="HAMAP" id="MF_00129">
    <property type="entry name" value="MnmG_GidA"/>
    <property type="match status" value="1"/>
</dbReference>
<dbReference type="Proteomes" id="UP000837675">
    <property type="component" value="Unassembled WGS sequence"/>
</dbReference>
<dbReference type="AlphaFoldDB" id="A0A8S4C439"/>
<dbReference type="InterPro" id="IPR040131">
    <property type="entry name" value="MnmG_N"/>
</dbReference>
<evidence type="ECO:0000313" key="6">
    <source>
        <dbReference type="EMBL" id="CAG7594675.1"/>
    </source>
</evidence>
<proteinExistence type="inferred from homology"/>
<organism evidence="6 7">
    <name type="scientific">Hyalomma marginatum</name>
    <dbReference type="NCBI Taxonomy" id="34627"/>
    <lineage>
        <taxon>Eukaryota</taxon>
        <taxon>Metazoa</taxon>
        <taxon>Ecdysozoa</taxon>
        <taxon>Arthropoda</taxon>
        <taxon>Chelicerata</taxon>
        <taxon>Arachnida</taxon>
        <taxon>Acari</taxon>
        <taxon>Parasitiformes</taxon>
        <taxon>Ixodida</taxon>
        <taxon>Ixodoidea</taxon>
        <taxon>Ixodidae</taxon>
        <taxon>Hyalomminae</taxon>
        <taxon>Hyalomma</taxon>
    </lineage>
</organism>
<dbReference type="InterPro" id="IPR044920">
    <property type="entry name" value="MnmG_C_subdom_sf"/>
</dbReference>
<name>A0A8S4C439_9ACAR</name>
<dbReference type="SUPFAM" id="SSF51905">
    <property type="entry name" value="FAD/NAD(P)-binding domain"/>
    <property type="match status" value="1"/>
</dbReference>
<dbReference type="FunFam" id="3.50.50.60:FF:000082">
    <property type="entry name" value="protein MTO1 homolog, mitochondrial isoform X1"/>
    <property type="match status" value="1"/>
</dbReference>
<comment type="caution">
    <text evidence="6">The sequence shown here is derived from an EMBL/GenBank/DDBJ whole genome shotgun (WGS) entry which is preliminary data.</text>
</comment>
<keyword evidence="3" id="KW-0285">Flavoprotein</keyword>
<dbReference type="PANTHER" id="PTHR11806">
    <property type="entry name" value="GLUCOSE INHIBITED DIVISION PROTEIN A"/>
    <property type="match status" value="1"/>
</dbReference>
<dbReference type="Pfam" id="PF01134">
    <property type="entry name" value="GIDA"/>
    <property type="match status" value="1"/>
</dbReference>
<reference evidence="6" key="1">
    <citation type="submission" date="2021-06" db="EMBL/GenBank/DDBJ databases">
        <authorList>
            <person name="Nardi T."/>
            <person name="Nardi T."/>
        </authorList>
    </citation>
    <scope>NUCLEOTIDE SEQUENCE</scope>
</reference>
<dbReference type="Pfam" id="PF21680">
    <property type="entry name" value="GIDA_C_1st"/>
    <property type="match status" value="1"/>
</dbReference>
<sequence length="614" mass="67799">MDNFYDVVVVGGGHAGCEAAAAAARLGASVCLVTQKLSTIGEMSCNPSIGGVAKGIIVKEIDAMGGVMGSAIDQAGIHYKILNKSKGPAVWGPRAQADRVLYRKAVQEIMRSYNNLYILEGEVEDLLIENSNVQAVVVNGLQINTNAVVLTTGTFLGGIIHIGDKNFLAGRYGDKASIKLSKTIRNMGLNVKRLKTGTPARIYKDSINFSALEYQSGDDPPVPFSALTEQVRVPQIGCYITYTTEKTHQIIKDNIHKSAMYSGQISSVGPRYCPSIEDKIVRFASKERHQVFLEPEGLDDSLVYPNGISTSLPEEVQEQMIKSISGLESVKISRFGYAVEYDYIDSRELRETLETKKVKGLFLAGQINGTTGYEEAAGQGLIAGVNAVISKNHKEFIMNRADSYIGVMINDLTSFGTSEPYRMMTSRAEFRIMLRPDNADDRLTKKANNVGLVSADRLLKYNQQKERIEELKQLLGGIIVSPEQAMKYGVKVSLDGVKRSLLDLMPFPDFKQETLLQNLPELKQDARLLNKIYAAQLYKPYEERQRADMEMLKLEMDIKIPGNIAYDRVGALSNEIKSKLTAITPKTIAEAKKIQGMTPTALIALQLYIKRYHG</sequence>
<comment type="cofactor">
    <cofactor evidence="1">
        <name>FAD</name>
        <dbReference type="ChEBI" id="CHEBI:57692"/>
    </cofactor>
</comment>
<dbReference type="InterPro" id="IPR049312">
    <property type="entry name" value="GIDA_C_N"/>
</dbReference>
<dbReference type="InterPro" id="IPR020595">
    <property type="entry name" value="MnmG-rel_CS"/>
</dbReference>
<evidence type="ECO:0000313" key="7">
    <source>
        <dbReference type="Proteomes" id="UP000837675"/>
    </source>
</evidence>
<evidence type="ECO:0000259" key="5">
    <source>
        <dbReference type="SMART" id="SM01228"/>
    </source>
</evidence>
<dbReference type="GO" id="GO:0005829">
    <property type="term" value="C:cytosol"/>
    <property type="evidence" value="ECO:0007669"/>
    <property type="project" value="TreeGrafter"/>
</dbReference>
<dbReference type="FunFam" id="3.50.50.60:FF:000002">
    <property type="entry name" value="tRNA uridine 5-carboxymethylaminomethyl modification enzyme MnmG"/>
    <property type="match status" value="1"/>
</dbReference>
<dbReference type="Gene3D" id="3.50.50.60">
    <property type="entry name" value="FAD/NAD(P)-binding domain"/>
    <property type="match status" value="2"/>
</dbReference>
<keyword evidence="4" id="KW-0274">FAD</keyword>
<protein>
    <submittedName>
        <fullName evidence="6">tRNA uridine-5-carboxymethylaminomethyl(34) synthesis enzyme MnmG</fullName>
    </submittedName>
</protein>
<feature type="domain" description="tRNA uridine 5-carboxymethylaminomethyl modification enzyme C-terminal subdomain" evidence="5">
    <location>
        <begin position="536"/>
        <end position="607"/>
    </location>
</feature>
<comment type="similarity">
    <text evidence="2">Belongs to the MnmG family.</text>
</comment>
<accession>A0A8S4C439</accession>
<dbReference type="EMBL" id="CAJVAF010000306">
    <property type="protein sequence ID" value="CAG7594675.1"/>
    <property type="molecule type" value="Genomic_DNA"/>
</dbReference>
<dbReference type="Gene3D" id="1.10.150.570">
    <property type="entry name" value="GidA associated domain, C-terminal subdomain"/>
    <property type="match status" value="1"/>
</dbReference>
<dbReference type="PROSITE" id="PS01281">
    <property type="entry name" value="GIDA_2"/>
    <property type="match status" value="1"/>
</dbReference>
<dbReference type="InterPro" id="IPR004416">
    <property type="entry name" value="MnmG"/>
</dbReference>
<dbReference type="InterPro" id="IPR047001">
    <property type="entry name" value="MnmG_C_subdom"/>
</dbReference>
<gene>
    <name evidence="6" type="ORF">MHYMCMPASI_00795</name>
</gene>
<dbReference type="InterPro" id="IPR036188">
    <property type="entry name" value="FAD/NAD-bd_sf"/>
</dbReference>
<evidence type="ECO:0000256" key="3">
    <source>
        <dbReference type="ARBA" id="ARBA00022630"/>
    </source>
</evidence>
<dbReference type="NCBIfam" id="TIGR00136">
    <property type="entry name" value="mnmG_gidA"/>
    <property type="match status" value="1"/>
</dbReference>
<evidence type="ECO:0000256" key="4">
    <source>
        <dbReference type="ARBA" id="ARBA00022827"/>
    </source>
</evidence>
<dbReference type="SMART" id="SM01228">
    <property type="entry name" value="GIDA_assoc_3"/>
    <property type="match status" value="1"/>
</dbReference>